<dbReference type="AlphaFoldDB" id="S6AI51"/>
<reference evidence="2 3" key="1">
    <citation type="journal article" date="2012" name="Appl. Environ. Microbiol.">
        <title>Draft genome sequence of a psychrotolerant sulfur-oxidizing bacterium, Sulfuricella denitrificans skB26, and proteomic insights into cold adaptation.</title>
        <authorList>
            <person name="Watanabe T."/>
            <person name="Kojima H."/>
            <person name="Fukui M."/>
        </authorList>
    </citation>
    <scope>NUCLEOTIDE SEQUENCE [LARGE SCALE GENOMIC DNA]</scope>
    <source>
        <strain evidence="3">skB26</strain>
    </source>
</reference>
<dbReference type="STRING" id="1163617.SCD_n02065"/>
<dbReference type="GO" id="GO:0005085">
    <property type="term" value="F:guanyl-nucleotide exchange factor activity"/>
    <property type="evidence" value="ECO:0007669"/>
    <property type="project" value="UniProtKB-KW"/>
</dbReference>
<dbReference type="KEGG" id="sdr:SCD_n02065"/>
<accession>S6AI51</accession>
<feature type="domain" description="GDPGP1-like N-terminal" evidence="1">
    <location>
        <begin position="118"/>
        <end position="239"/>
    </location>
</feature>
<dbReference type="PANTHER" id="PTHR20884">
    <property type="entry name" value="GDP-D-GLUCOSE PHOSPHORYLASE 1"/>
    <property type="match status" value="1"/>
</dbReference>
<gene>
    <name evidence="2" type="ORF">SCD_n02065</name>
</gene>
<evidence type="ECO:0000313" key="2">
    <source>
        <dbReference type="EMBL" id="BAN35876.1"/>
    </source>
</evidence>
<dbReference type="GO" id="GO:0016787">
    <property type="term" value="F:hydrolase activity"/>
    <property type="evidence" value="ECO:0007669"/>
    <property type="project" value="UniProtKB-KW"/>
</dbReference>
<keyword evidence="3" id="KW-1185">Reference proteome</keyword>
<dbReference type="HOGENOM" id="CLU_808766_0_0_4"/>
<dbReference type="Pfam" id="PF26217">
    <property type="entry name" value="GDPGP1_N"/>
    <property type="match status" value="1"/>
</dbReference>
<dbReference type="SUPFAM" id="SSF54197">
    <property type="entry name" value="HIT-like"/>
    <property type="match status" value="1"/>
</dbReference>
<dbReference type="RefSeq" id="WP_009205072.1">
    <property type="nucleotide sequence ID" value="NC_022357.1"/>
</dbReference>
<dbReference type="GO" id="GO:0080048">
    <property type="term" value="F:GDP-D-glucose phosphorylase activity"/>
    <property type="evidence" value="ECO:0007669"/>
    <property type="project" value="InterPro"/>
</dbReference>
<dbReference type="GO" id="GO:0000166">
    <property type="term" value="F:nucleotide binding"/>
    <property type="evidence" value="ECO:0007669"/>
    <property type="project" value="UniProtKB-KW"/>
</dbReference>
<proteinExistence type="predicted"/>
<dbReference type="GO" id="GO:0005737">
    <property type="term" value="C:cytoplasm"/>
    <property type="evidence" value="ECO:0007669"/>
    <property type="project" value="UniProtKB-SubCell"/>
</dbReference>
<dbReference type="GO" id="GO:0006006">
    <property type="term" value="P:glucose metabolic process"/>
    <property type="evidence" value="ECO:0007669"/>
    <property type="project" value="TreeGrafter"/>
</dbReference>
<dbReference type="EMBL" id="AP013066">
    <property type="protein sequence ID" value="BAN35876.1"/>
    <property type="molecule type" value="Genomic_DNA"/>
</dbReference>
<dbReference type="InterPro" id="IPR036265">
    <property type="entry name" value="HIT-like_sf"/>
</dbReference>
<name>S6AI51_SULDS</name>
<dbReference type="PANTHER" id="PTHR20884:SF8">
    <property type="entry name" value="GDP-D-GLUCOSE PHOSPHORYLASE 1"/>
    <property type="match status" value="1"/>
</dbReference>
<evidence type="ECO:0000313" key="3">
    <source>
        <dbReference type="Proteomes" id="UP000015559"/>
    </source>
</evidence>
<dbReference type="InterPro" id="IPR058866">
    <property type="entry name" value="GDPGP1_N"/>
</dbReference>
<dbReference type="Proteomes" id="UP000015559">
    <property type="component" value="Chromosome"/>
</dbReference>
<protein>
    <recommendedName>
        <fullName evidence="1">GDPGP1-like N-terminal domain-containing protein</fullName>
    </recommendedName>
</protein>
<evidence type="ECO:0000259" key="1">
    <source>
        <dbReference type="Pfam" id="PF26217"/>
    </source>
</evidence>
<organism evidence="2 3">
    <name type="scientific">Sulfuricella denitrificans (strain DSM 22764 / NBRC 105220 / skB26)</name>
    <dbReference type="NCBI Taxonomy" id="1163617"/>
    <lineage>
        <taxon>Bacteria</taxon>
        <taxon>Pseudomonadati</taxon>
        <taxon>Pseudomonadota</taxon>
        <taxon>Betaproteobacteria</taxon>
        <taxon>Nitrosomonadales</taxon>
        <taxon>Sulfuricellaceae</taxon>
        <taxon>Sulfuricella</taxon>
    </lineage>
</organism>
<dbReference type="eggNOG" id="COG4360">
    <property type="taxonomic scope" value="Bacteria"/>
</dbReference>
<dbReference type="InterPro" id="IPR026506">
    <property type="entry name" value="GDPGP"/>
</dbReference>
<sequence>MMHAQATPTINQGPFSSNQAFCQAFSAGLSGLLQGGGLGPFILVCANATFDSQIHSATSVELEVLYRRLCNQYIDALESGRAIQEVEEDLLVFLKIQAVGLEKLRHTERRQTGKWELQFNHLRSFRPKRITARAPAGIHADFDEAGFNFNKGFMQKEAFWAGMLGGKDATLYYNKYPFVDFHGLLVPERERRLPQFLTLEHHNYVWELTLQLAETLNGVGFGYNSIGAFASVNHLHFQMFLKPQGFPVMDAVWSHNGGSESYPAQCLAFDEPRAAWGCIQMLHSDEIAYNLLYVPGRLFVFPRLKQGAYPQPVWTSGFTWHELAGGIVVFNRDDYENLDDATIRKELARLK</sequence>